<dbReference type="GO" id="GO:0070401">
    <property type="term" value="F:NADP+ binding"/>
    <property type="evidence" value="ECO:0007669"/>
    <property type="project" value="UniProtKB-ARBA"/>
</dbReference>
<dbReference type="GO" id="GO:0016301">
    <property type="term" value="F:kinase activity"/>
    <property type="evidence" value="ECO:0007669"/>
    <property type="project" value="UniProtKB-KW"/>
</dbReference>
<dbReference type="CDD" id="cd00209">
    <property type="entry name" value="DHFR"/>
    <property type="match status" value="1"/>
</dbReference>
<keyword evidence="4 8" id="KW-0554">One-carbon metabolism</keyword>
<keyword evidence="11" id="KW-0418">Kinase</keyword>
<dbReference type="OrthoDB" id="9804315at2"/>
<sequence length="161" mass="18078">MSVSLIAALDHDHAIGKGGQMPWHLPDDLRHFKALTLGKVVLMGYRTALSIGRALPGRQNLVLSRRHDAPFPGQETVRSLEEALAIADGRALMVIGGGEVYRLALPLARRLFLTWVDRRVEAADTFFPRVRFSEWVEVSRVHHPADAKHACAFDFVEYVRE</sequence>
<comment type="pathway">
    <text evidence="1 8">Cofactor biosynthesis; tetrahydrofolate biosynthesis; 5,6,7,8-tetrahydrofolate from 7,8-dihydrofolate: step 1/1.</text>
</comment>
<dbReference type="GO" id="GO:0046654">
    <property type="term" value="P:tetrahydrofolate biosynthetic process"/>
    <property type="evidence" value="ECO:0007669"/>
    <property type="project" value="UniProtKB-UniPathway"/>
</dbReference>
<dbReference type="FunFam" id="3.40.430.10:FF:000001">
    <property type="entry name" value="Dihydrofolate reductase"/>
    <property type="match status" value="1"/>
</dbReference>
<comment type="function">
    <text evidence="7 8">Key enzyme in folate metabolism. Catalyzes an essential reaction for de novo glycine and purine synthesis, and for DNA precursor synthesis.</text>
</comment>
<dbReference type="SUPFAM" id="SSF53597">
    <property type="entry name" value="Dihydrofolate reductase-like"/>
    <property type="match status" value="1"/>
</dbReference>
<dbReference type="RefSeq" id="WP_062534992.1">
    <property type="nucleotide sequence ID" value="NZ_DF970158.1"/>
</dbReference>
<evidence type="ECO:0000256" key="7">
    <source>
        <dbReference type="ARBA" id="ARBA00025067"/>
    </source>
</evidence>
<dbReference type="GO" id="GO:0004146">
    <property type="term" value="F:dihydrofolate reductase activity"/>
    <property type="evidence" value="ECO:0007669"/>
    <property type="project" value="UniProtKB-EC"/>
</dbReference>
<proteinExistence type="inferred from homology"/>
<dbReference type="InterPro" id="IPR012259">
    <property type="entry name" value="DHFR"/>
</dbReference>
<keyword evidence="13" id="KW-1185">Reference proteome</keyword>
<evidence type="ECO:0000256" key="1">
    <source>
        <dbReference type="ARBA" id="ARBA00004903"/>
    </source>
</evidence>
<dbReference type="PROSITE" id="PS00075">
    <property type="entry name" value="DHFR_1"/>
    <property type="match status" value="1"/>
</dbReference>
<accession>A0A0K8QKE0</accession>
<dbReference type="STRING" id="1475481.GCA_000953855_00621"/>
<dbReference type="HOGENOM" id="CLU_043966_5_1_6"/>
<evidence type="ECO:0000313" key="11">
    <source>
        <dbReference type="EMBL" id="GAN45266.1"/>
    </source>
</evidence>
<dbReference type="UniPathway" id="UPA00077">
    <property type="reaction ID" value="UER00158"/>
</dbReference>
<dbReference type="GO" id="GO:0046655">
    <property type="term" value="P:folic acid metabolic process"/>
    <property type="evidence" value="ECO:0007669"/>
    <property type="project" value="TreeGrafter"/>
</dbReference>
<dbReference type="PROSITE" id="PS51330">
    <property type="entry name" value="DHFR_2"/>
    <property type="match status" value="1"/>
</dbReference>
<dbReference type="EMBL" id="DF952380">
    <property type="protein sequence ID" value="GAN45266.1"/>
    <property type="molecule type" value="Genomic_DNA"/>
</dbReference>
<evidence type="ECO:0000259" key="10">
    <source>
        <dbReference type="PROSITE" id="PS51330"/>
    </source>
</evidence>
<evidence type="ECO:0000256" key="9">
    <source>
        <dbReference type="RuleBase" id="RU004474"/>
    </source>
</evidence>
<dbReference type="PANTHER" id="PTHR48069">
    <property type="entry name" value="DIHYDROFOLATE REDUCTASE"/>
    <property type="match status" value="1"/>
</dbReference>
<dbReference type="Gene3D" id="3.40.430.10">
    <property type="entry name" value="Dihydrofolate Reductase, subunit A"/>
    <property type="match status" value="1"/>
</dbReference>
<dbReference type="PIRSF" id="PIRSF000194">
    <property type="entry name" value="DHFR"/>
    <property type="match status" value="1"/>
</dbReference>
<dbReference type="GO" id="GO:0046452">
    <property type="term" value="P:dihydrofolate metabolic process"/>
    <property type="evidence" value="ECO:0007669"/>
    <property type="project" value="TreeGrafter"/>
</dbReference>
<dbReference type="EMBL" id="DF970158">
    <property type="protein sequence ID" value="GAP65323.1"/>
    <property type="molecule type" value="Genomic_DNA"/>
</dbReference>
<comment type="catalytic activity">
    <reaction evidence="8">
        <text>(6S)-5,6,7,8-tetrahydrofolate + NADP(+) = 7,8-dihydrofolate + NADPH + H(+)</text>
        <dbReference type="Rhea" id="RHEA:15009"/>
        <dbReference type="ChEBI" id="CHEBI:15378"/>
        <dbReference type="ChEBI" id="CHEBI:57451"/>
        <dbReference type="ChEBI" id="CHEBI:57453"/>
        <dbReference type="ChEBI" id="CHEBI:57783"/>
        <dbReference type="ChEBI" id="CHEBI:58349"/>
        <dbReference type="EC" id="1.5.1.3"/>
    </reaction>
</comment>
<dbReference type="EC" id="1.5.1.3" evidence="3 8"/>
<comment type="similarity">
    <text evidence="2 8 9">Belongs to the dihydrofolate reductase family.</text>
</comment>
<dbReference type="InterPro" id="IPR017925">
    <property type="entry name" value="DHFR_CS"/>
</dbReference>
<dbReference type="AlphaFoldDB" id="A0A0K8QKE0"/>
<evidence type="ECO:0000313" key="12">
    <source>
        <dbReference type="EMBL" id="GAP65323.1"/>
    </source>
</evidence>
<reference evidence="11" key="1">
    <citation type="submission" date="2015-03" db="EMBL/GenBank/DDBJ databases">
        <title>Draft genome sequence of Mizugakiibacter sediminis skMP5.</title>
        <authorList>
            <person name="Watanabe T."/>
            <person name="Kojima H."/>
            <person name="Fukui M."/>
        </authorList>
    </citation>
    <scope>NUCLEOTIDE SEQUENCE</scope>
    <source>
        <strain evidence="11">SkMP5</strain>
    </source>
</reference>
<reference evidence="12" key="2">
    <citation type="submission" date="2015-08" db="EMBL/GenBank/DDBJ databases">
        <title>Complete DNA Sequence of Pseudomonas syringae pv. actinidiae, the Causal Agent of Kiwifruit Canker Disease.</title>
        <authorList>
            <person name="Rikkerink E.H.A."/>
            <person name="Fineran P.C."/>
        </authorList>
    </citation>
    <scope>NUCLEOTIDE SEQUENCE</scope>
    <source>
        <strain evidence="12">SkMP5</strain>
    </source>
</reference>
<dbReference type="Pfam" id="PF00186">
    <property type="entry name" value="DHFR_1"/>
    <property type="match status" value="1"/>
</dbReference>
<keyword evidence="6 8" id="KW-0560">Oxidoreductase</keyword>
<name>A0A0K8QKE0_9GAMM</name>
<evidence type="ECO:0000313" key="13">
    <source>
        <dbReference type="Proteomes" id="UP000253740"/>
    </source>
</evidence>
<evidence type="ECO:0000256" key="3">
    <source>
        <dbReference type="ARBA" id="ARBA00012856"/>
    </source>
</evidence>
<feature type="domain" description="DHFR" evidence="10">
    <location>
        <begin position="2"/>
        <end position="160"/>
    </location>
</feature>
<dbReference type="Proteomes" id="UP000253740">
    <property type="component" value="Unassembled WGS sequence"/>
</dbReference>
<dbReference type="PRINTS" id="PR00070">
    <property type="entry name" value="DHFR"/>
</dbReference>
<dbReference type="GO" id="GO:0005829">
    <property type="term" value="C:cytosol"/>
    <property type="evidence" value="ECO:0007669"/>
    <property type="project" value="TreeGrafter"/>
</dbReference>
<evidence type="ECO:0000256" key="4">
    <source>
        <dbReference type="ARBA" id="ARBA00022563"/>
    </source>
</evidence>
<dbReference type="InterPro" id="IPR024072">
    <property type="entry name" value="DHFR-like_dom_sf"/>
</dbReference>
<evidence type="ECO:0000256" key="5">
    <source>
        <dbReference type="ARBA" id="ARBA00022857"/>
    </source>
</evidence>
<organism evidence="12">
    <name type="scientific">Mizugakiibacter sediminis</name>
    <dbReference type="NCBI Taxonomy" id="1475481"/>
    <lineage>
        <taxon>Bacteria</taxon>
        <taxon>Pseudomonadati</taxon>
        <taxon>Pseudomonadota</taxon>
        <taxon>Gammaproteobacteria</taxon>
        <taxon>Lysobacterales</taxon>
        <taxon>Rhodanobacteraceae</taxon>
        <taxon>Mizugakiibacter</taxon>
    </lineage>
</organism>
<evidence type="ECO:0000256" key="8">
    <source>
        <dbReference type="PIRNR" id="PIRNR000194"/>
    </source>
</evidence>
<evidence type="ECO:0000256" key="6">
    <source>
        <dbReference type="ARBA" id="ARBA00023002"/>
    </source>
</evidence>
<keyword evidence="5 8" id="KW-0521">NADP</keyword>
<dbReference type="GO" id="GO:0006730">
    <property type="term" value="P:one-carbon metabolic process"/>
    <property type="evidence" value="ECO:0007669"/>
    <property type="project" value="UniProtKB-KW"/>
</dbReference>
<evidence type="ECO:0000256" key="2">
    <source>
        <dbReference type="ARBA" id="ARBA00009539"/>
    </source>
</evidence>
<dbReference type="PANTHER" id="PTHR48069:SF3">
    <property type="entry name" value="DIHYDROFOLATE REDUCTASE"/>
    <property type="match status" value="1"/>
</dbReference>
<protein>
    <recommendedName>
        <fullName evidence="3 8">Dihydrofolate reductase</fullName>
        <ecNumber evidence="3 8">1.5.1.3</ecNumber>
    </recommendedName>
</protein>
<dbReference type="InterPro" id="IPR001796">
    <property type="entry name" value="DHFR_dom"/>
</dbReference>
<gene>
    <name evidence="11" type="ORF">MBSD_1812</name>
    <name evidence="12" type="ORF">MBSD_n0612</name>
</gene>
<keyword evidence="11" id="KW-0808">Transferase</keyword>